<gene>
    <name evidence="2" type="ORF">CLV98_102499</name>
</gene>
<dbReference type="EMBL" id="QGDT01000002">
    <property type="protein sequence ID" value="PWJ59665.1"/>
    <property type="molecule type" value="Genomic_DNA"/>
</dbReference>
<sequence>MKTIFLPHINLSYIVLICCALSIDLHAQTFEEENAKVMERMDTEGFKGKVLLNKAIALDYQLEPFRTREKDKEGAYVTHLDAMLLRQLIETAERGDMDGRKKTENLQKIFTRSRKDVTANNVIPVGIINMDAVLLNEFL</sequence>
<evidence type="ECO:0000256" key="1">
    <source>
        <dbReference type="SAM" id="SignalP"/>
    </source>
</evidence>
<reference evidence="2 3" key="1">
    <citation type="submission" date="2018-03" db="EMBL/GenBank/DDBJ databases">
        <title>Genomic Encyclopedia of Archaeal and Bacterial Type Strains, Phase II (KMG-II): from individual species to whole genera.</title>
        <authorList>
            <person name="Goeker M."/>
        </authorList>
    </citation>
    <scope>NUCLEOTIDE SEQUENCE [LARGE SCALE GENOMIC DNA]</scope>
    <source>
        <strain evidence="2 3">DSM 100346</strain>
    </source>
</reference>
<evidence type="ECO:0000313" key="2">
    <source>
        <dbReference type="EMBL" id="PWJ59665.1"/>
    </source>
</evidence>
<protein>
    <submittedName>
        <fullName evidence="2">Uncharacterized protein</fullName>
    </submittedName>
</protein>
<feature type="signal peptide" evidence="1">
    <location>
        <begin position="1"/>
        <end position="27"/>
    </location>
</feature>
<name>A0A316APF1_9BACT</name>
<feature type="chain" id="PRO_5016354770" evidence="1">
    <location>
        <begin position="28"/>
        <end position="139"/>
    </location>
</feature>
<dbReference type="AlphaFoldDB" id="A0A316APF1"/>
<accession>A0A316APF1</accession>
<organism evidence="2 3">
    <name type="scientific">Dyadobacter jejuensis</name>
    <dbReference type="NCBI Taxonomy" id="1082580"/>
    <lineage>
        <taxon>Bacteria</taxon>
        <taxon>Pseudomonadati</taxon>
        <taxon>Bacteroidota</taxon>
        <taxon>Cytophagia</taxon>
        <taxon>Cytophagales</taxon>
        <taxon>Spirosomataceae</taxon>
        <taxon>Dyadobacter</taxon>
    </lineage>
</organism>
<keyword evidence="3" id="KW-1185">Reference proteome</keyword>
<proteinExistence type="predicted"/>
<evidence type="ECO:0000313" key="3">
    <source>
        <dbReference type="Proteomes" id="UP000245880"/>
    </source>
</evidence>
<dbReference type="Proteomes" id="UP000245880">
    <property type="component" value="Unassembled WGS sequence"/>
</dbReference>
<keyword evidence="1" id="KW-0732">Signal</keyword>
<dbReference type="RefSeq" id="WP_109673511.1">
    <property type="nucleotide sequence ID" value="NZ_QGDT01000002.1"/>
</dbReference>
<comment type="caution">
    <text evidence="2">The sequence shown here is derived from an EMBL/GenBank/DDBJ whole genome shotgun (WGS) entry which is preliminary data.</text>
</comment>